<comment type="similarity">
    <text evidence="7">Belongs to the histone H1/H5 family.</text>
</comment>
<dbReference type="GO" id="GO:0031492">
    <property type="term" value="F:nucleosomal DNA binding"/>
    <property type="evidence" value="ECO:0007669"/>
    <property type="project" value="TreeGrafter"/>
</dbReference>
<comment type="function">
    <text evidence="1">Histones H1 are necessary for the condensation of nucleosome chains into higher-order structures.</text>
</comment>
<dbReference type="InterPro" id="IPR036388">
    <property type="entry name" value="WH-like_DNA-bd_sf"/>
</dbReference>
<dbReference type="SMART" id="SM00526">
    <property type="entry name" value="H15"/>
    <property type="match status" value="1"/>
</dbReference>
<dbReference type="Gene3D" id="1.10.10.10">
    <property type="entry name" value="Winged helix-like DNA-binding domain superfamily/Winged helix DNA-binding domain"/>
    <property type="match status" value="1"/>
</dbReference>
<protein>
    <submittedName>
        <fullName evidence="10">Histone H1</fullName>
    </submittedName>
</protein>
<sequence length="248" mass="26363">MATEEPVVVVEPVPEPAASEKEEPKVEAEKKTKESKPKKASKPRSPASHPTYEEMIKDAIVSLKERTGSSQYAIAKFIEEKHKQQLPSNFKKLLLQNLKKNVASGKLVKVKGSFKLPSKTTKPSSSVTTASQANKKPAASKPKTKPSASKSKAKTVVKPKAASKPKTAAVKTKTTVAKPKPAAAKSKVAAKPKAGVKAKPKDKSAKVARTSTRTSPGKKVPKKVVAAKKAPVKSVKPKIVKSPAKKVS</sequence>
<feature type="compositionally biased region" description="Low complexity" evidence="8">
    <location>
        <begin position="1"/>
        <end position="12"/>
    </location>
</feature>
<reference evidence="10 11" key="1">
    <citation type="journal article" date="2014" name="Am. J. Bot.">
        <title>Genome assembly and annotation for red clover (Trifolium pratense; Fabaceae).</title>
        <authorList>
            <person name="Istvanek J."/>
            <person name="Jaros M."/>
            <person name="Krenek A."/>
            <person name="Repkova J."/>
        </authorList>
    </citation>
    <scope>NUCLEOTIDE SEQUENCE [LARGE SCALE GENOMIC DNA]</scope>
    <source>
        <strain evidence="11">cv. Tatra</strain>
        <tissue evidence="10">Young leaves</tissue>
    </source>
</reference>
<keyword evidence="4 7" id="KW-0158">Chromosome</keyword>
<reference evidence="10 11" key="2">
    <citation type="journal article" date="2017" name="Front. Plant Sci.">
        <title>Gene Classification and Mining of Molecular Markers Useful in Red Clover (Trifolium pratense) Breeding.</title>
        <authorList>
            <person name="Istvanek J."/>
            <person name="Dluhosova J."/>
            <person name="Dluhos P."/>
            <person name="Patkova L."/>
            <person name="Nedelnik J."/>
            <person name="Repkova J."/>
        </authorList>
    </citation>
    <scope>NUCLEOTIDE SEQUENCE [LARGE SCALE GENOMIC DNA]</scope>
    <source>
        <strain evidence="11">cv. Tatra</strain>
        <tissue evidence="10">Young leaves</tissue>
    </source>
</reference>
<dbReference type="EMBL" id="ASHM01000811">
    <property type="protein sequence ID" value="PNY05452.1"/>
    <property type="molecule type" value="Genomic_DNA"/>
</dbReference>
<evidence type="ECO:0000256" key="6">
    <source>
        <dbReference type="ARBA" id="ARBA00023242"/>
    </source>
</evidence>
<evidence type="ECO:0000313" key="10">
    <source>
        <dbReference type="EMBL" id="PNY05452.1"/>
    </source>
</evidence>
<accession>A0A2K3NQY8</accession>
<evidence type="ECO:0000256" key="5">
    <source>
        <dbReference type="ARBA" id="ARBA00023125"/>
    </source>
</evidence>
<dbReference type="GO" id="GO:0030527">
    <property type="term" value="F:structural constituent of chromatin"/>
    <property type="evidence" value="ECO:0007669"/>
    <property type="project" value="InterPro"/>
</dbReference>
<feature type="non-terminal residue" evidence="10">
    <location>
        <position position="248"/>
    </location>
</feature>
<feature type="region of interest" description="Disordered" evidence="8">
    <location>
        <begin position="110"/>
        <end position="248"/>
    </location>
</feature>
<keyword evidence="5 7" id="KW-0238">DNA-binding</keyword>
<dbReference type="Proteomes" id="UP000236291">
    <property type="component" value="Unassembled WGS sequence"/>
</dbReference>
<proteinExistence type="inferred from homology"/>
<dbReference type="GO" id="GO:0045910">
    <property type="term" value="P:negative regulation of DNA recombination"/>
    <property type="evidence" value="ECO:0007669"/>
    <property type="project" value="TreeGrafter"/>
</dbReference>
<dbReference type="PROSITE" id="PS51504">
    <property type="entry name" value="H15"/>
    <property type="match status" value="1"/>
</dbReference>
<dbReference type="SUPFAM" id="SSF46785">
    <property type="entry name" value="Winged helix' DNA-binding domain"/>
    <property type="match status" value="1"/>
</dbReference>
<evidence type="ECO:0000256" key="8">
    <source>
        <dbReference type="SAM" id="MobiDB-lite"/>
    </source>
</evidence>
<dbReference type="InterPro" id="IPR005818">
    <property type="entry name" value="Histone_H1/H5_H15"/>
</dbReference>
<organism evidence="10 11">
    <name type="scientific">Trifolium pratense</name>
    <name type="common">Red clover</name>
    <dbReference type="NCBI Taxonomy" id="57577"/>
    <lineage>
        <taxon>Eukaryota</taxon>
        <taxon>Viridiplantae</taxon>
        <taxon>Streptophyta</taxon>
        <taxon>Embryophyta</taxon>
        <taxon>Tracheophyta</taxon>
        <taxon>Spermatophyta</taxon>
        <taxon>Magnoliopsida</taxon>
        <taxon>eudicotyledons</taxon>
        <taxon>Gunneridae</taxon>
        <taxon>Pentapetalae</taxon>
        <taxon>rosids</taxon>
        <taxon>fabids</taxon>
        <taxon>Fabales</taxon>
        <taxon>Fabaceae</taxon>
        <taxon>Papilionoideae</taxon>
        <taxon>50 kb inversion clade</taxon>
        <taxon>NPAAA clade</taxon>
        <taxon>Hologalegina</taxon>
        <taxon>IRL clade</taxon>
        <taxon>Trifolieae</taxon>
        <taxon>Trifolium</taxon>
    </lineage>
</organism>
<dbReference type="PRINTS" id="PR00624">
    <property type="entry name" value="HISTONEH5"/>
</dbReference>
<dbReference type="Pfam" id="PF00538">
    <property type="entry name" value="Linker_histone"/>
    <property type="match status" value="1"/>
</dbReference>
<dbReference type="InterPro" id="IPR005819">
    <property type="entry name" value="H1/H5"/>
</dbReference>
<dbReference type="GO" id="GO:0005634">
    <property type="term" value="C:nucleus"/>
    <property type="evidence" value="ECO:0007669"/>
    <property type="project" value="UniProtKB-SubCell"/>
</dbReference>
<feature type="region of interest" description="Disordered" evidence="8">
    <location>
        <begin position="1"/>
        <end position="53"/>
    </location>
</feature>
<feature type="compositionally biased region" description="Basic residues" evidence="8">
    <location>
        <begin position="188"/>
        <end position="198"/>
    </location>
</feature>
<feature type="compositionally biased region" description="Low complexity" evidence="8">
    <location>
        <begin position="117"/>
        <end position="150"/>
    </location>
</feature>
<dbReference type="InterPro" id="IPR036390">
    <property type="entry name" value="WH_DNA-bd_sf"/>
</dbReference>
<keyword evidence="6 7" id="KW-0539">Nucleus</keyword>
<name>A0A2K3NQY8_TRIPR</name>
<evidence type="ECO:0000256" key="2">
    <source>
        <dbReference type="ARBA" id="ARBA00004123"/>
    </source>
</evidence>
<dbReference type="FunFam" id="1.10.10.10:FF:000521">
    <property type="entry name" value="Histone H1"/>
    <property type="match status" value="1"/>
</dbReference>
<dbReference type="SMR" id="A0A2K3NQY8"/>
<feature type="compositionally biased region" description="Basic and acidic residues" evidence="8">
    <location>
        <begin position="18"/>
        <end position="37"/>
    </location>
</feature>
<evidence type="ECO:0000256" key="3">
    <source>
        <dbReference type="ARBA" id="ARBA00004286"/>
    </source>
</evidence>
<dbReference type="PANTHER" id="PTHR11467:SF168">
    <property type="entry name" value="HISTONE H1.1"/>
    <property type="match status" value="1"/>
</dbReference>
<comment type="subcellular location">
    <subcellularLocation>
        <location evidence="3">Chromosome</location>
    </subcellularLocation>
    <subcellularLocation>
        <location evidence="2 7">Nucleus</location>
    </subcellularLocation>
</comment>
<feature type="compositionally biased region" description="Basic residues" evidence="8">
    <location>
        <begin position="235"/>
        <end position="248"/>
    </location>
</feature>
<evidence type="ECO:0000259" key="9">
    <source>
        <dbReference type="PROSITE" id="PS51504"/>
    </source>
</evidence>
<dbReference type="GO" id="GO:0003690">
    <property type="term" value="F:double-stranded DNA binding"/>
    <property type="evidence" value="ECO:0007669"/>
    <property type="project" value="TreeGrafter"/>
</dbReference>
<evidence type="ECO:0000256" key="1">
    <source>
        <dbReference type="ARBA" id="ARBA00002809"/>
    </source>
</evidence>
<evidence type="ECO:0000313" key="11">
    <source>
        <dbReference type="Proteomes" id="UP000236291"/>
    </source>
</evidence>
<evidence type="ECO:0000256" key="4">
    <source>
        <dbReference type="ARBA" id="ARBA00022454"/>
    </source>
</evidence>
<dbReference type="CDD" id="cd00073">
    <property type="entry name" value="H15"/>
    <property type="match status" value="1"/>
</dbReference>
<evidence type="ECO:0000256" key="7">
    <source>
        <dbReference type="RuleBase" id="RU003894"/>
    </source>
</evidence>
<dbReference type="GO" id="GO:0030261">
    <property type="term" value="P:chromosome condensation"/>
    <property type="evidence" value="ECO:0007669"/>
    <property type="project" value="TreeGrafter"/>
</dbReference>
<dbReference type="AlphaFoldDB" id="A0A2K3NQY8"/>
<comment type="caution">
    <text evidence="10">The sequence shown here is derived from an EMBL/GenBank/DDBJ whole genome shotgun (WGS) entry which is preliminary data.</text>
</comment>
<dbReference type="GO" id="GO:0006334">
    <property type="term" value="P:nucleosome assembly"/>
    <property type="evidence" value="ECO:0007669"/>
    <property type="project" value="InterPro"/>
</dbReference>
<feature type="compositionally biased region" description="Low complexity" evidence="8">
    <location>
        <begin position="164"/>
        <end position="187"/>
    </location>
</feature>
<feature type="compositionally biased region" description="Basic residues" evidence="8">
    <location>
        <begin position="151"/>
        <end position="163"/>
    </location>
</feature>
<dbReference type="GO" id="GO:0000786">
    <property type="term" value="C:nucleosome"/>
    <property type="evidence" value="ECO:0007669"/>
    <property type="project" value="InterPro"/>
</dbReference>
<gene>
    <name evidence="10" type="primary">histone H1</name>
    <name evidence="10" type="ORF">L195_g001903</name>
</gene>
<dbReference type="ExpressionAtlas" id="A0A2K3NQY8">
    <property type="expression patterns" value="baseline"/>
</dbReference>
<dbReference type="PANTHER" id="PTHR11467">
    <property type="entry name" value="HISTONE H1"/>
    <property type="match status" value="1"/>
</dbReference>
<feature type="domain" description="H15" evidence="9">
    <location>
        <begin position="48"/>
        <end position="118"/>
    </location>
</feature>